<reference evidence="2 3" key="1">
    <citation type="journal article" date="2008" name="Int. J. Syst. Evol. Microbiol.">
        <title>Description of Roseateles aquatilis sp. nov. and Roseateles terrae sp. nov., in the class Betaproteobacteria, and emended description of the genus Roseateles.</title>
        <authorList>
            <person name="Gomila M."/>
            <person name="Bowien B."/>
            <person name="Falsen E."/>
            <person name="Moore E.R."/>
            <person name="Lalucat J."/>
        </authorList>
    </citation>
    <scope>NUCLEOTIDE SEQUENCE [LARGE SCALE GENOMIC DNA]</scope>
    <source>
        <strain evidence="2 3">CCUG 48205</strain>
    </source>
</reference>
<dbReference type="Proteomes" id="UP000197468">
    <property type="component" value="Unassembled WGS sequence"/>
</dbReference>
<dbReference type="Pfam" id="PF05016">
    <property type="entry name" value="ParE_toxin"/>
    <property type="match status" value="1"/>
</dbReference>
<evidence type="ECO:0000313" key="2">
    <source>
        <dbReference type="EMBL" id="OWQ86829.1"/>
    </source>
</evidence>
<dbReference type="InterPro" id="IPR035093">
    <property type="entry name" value="RelE/ParE_toxin_dom_sf"/>
</dbReference>
<name>A0A246J2L5_9BURK</name>
<keyword evidence="1" id="KW-1277">Toxin-antitoxin system</keyword>
<dbReference type="AlphaFoldDB" id="A0A246J2L5"/>
<dbReference type="InterPro" id="IPR007712">
    <property type="entry name" value="RelE/ParE_toxin"/>
</dbReference>
<comment type="caution">
    <text evidence="2">The sequence shown here is derived from an EMBL/GenBank/DDBJ whole genome shotgun (WGS) entry which is preliminary data.</text>
</comment>
<dbReference type="OrthoDB" id="276174at2"/>
<dbReference type="RefSeq" id="WP_088386497.1">
    <property type="nucleotide sequence ID" value="NZ_NIOF01000010.1"/>
</dbReference>
<gene>
    <name evidence="2" type="ORF">CDN99_19115</name>
</gene>
<keyword evidence="3" id="KW-1185">Reference proteome</keyword>
<accession>A0A246J2L5</accession>
<dbReference type="EMBL" id="NIOF01000010">
    <property type="protein sequence ID" value="OWQ86829.1"/>
    <property type="molecule type" value="Genomic_DNA"/>
</dbReference>
<evidence type="ECO:0000313" key="3">
    <source>
        <dbReference type="Proteomes" id="UP000197468"/>
    </source>
</evidence>
<evidence type="ECO:0000256" key="1">
    <source>
        <dbReference type="ARBA" id="ARBA00022649"/>
    </source>
</evidence>
<evidence type="ECO:0008006" key="4">
    <source>
        <dbReference type="Google" id="ProtNLM"/>
    </source>
</evidence>
<sequence>MNAKALRYNTRAKNDVREVLDYYIETTGELALVRKLLGEMSKAFRHIAMAPGTGSPRHQEGLGAPGVRFWKLTRFPHLIFYVELAQSIRVLRIMHGKQDISRRFHTP</sequence>
<dbReference type="Gene3D" id="3.30.2310.20">
    <property type="entry name" value="RelE-like"/>
    <property type="match status" value="1"/>
</dbReference>
<organism evidence="2 3">
    <name type="scientific">Roseateles aquatilis</name>
    <dbReference type="NCBI Taxonomy" id="431061"/>
    <lineage>
        <taxon>Bacteria</taxon>
        <taxon>Pseudomonadati</taxon>
        <taxon>Pseudomonadota</taxon>
        <taxon>Betaproteobacteria</taxon>
        <taxon>Burkholderiales</taxon>
        <taxon>Sphaerotilaceae</taxon>
        <taxon>Roseateles</taxon>
    </lineage>
</organism>
<protein>
    <recommendedName>
        <fullName evidence="4">Plasmid stabilization protein</fullName>
    </recommendedName>
</protein>
<proteinExistence type="predicted"/>